<reference evidence="7 8" key="1">
    <citation type="submission" date="2019-01" db="EMBL/GenBank/DDBJ databases">
        <authorList>
            <person name="Chen W.-M."/>
        </authorList>
    </citation>
    <scope>NUCLEOTIDE SEQUENCE [LARGE SCALE GENOMIC DNA]</scope>
    <source>
        <strain evidence="7 8">HPM-16</strain>
    </source>
</reference>
<keyword evidence="8" id="KW-1185">Reference proteome</keyword>
<dbReference type="Pfam" id="PF02361">
    <property type="entry name" value="CbiQ"/>
    <property type="match status" value="1"/>
</dbReference>
<organism evidence="7 8">
    <name type="scientific">Neptunomonas marina</name>
    <dbReference type="NCBI Taxonomy" id="1815562"/>
    <lineage>
        <taxon>Bacteria</taxon>
        <taxon>Pseudomonadati</taxon>
        <taxon>Pseudomonadota</taxon>
        <taxon>Gammaproteobacteria</taxon>
        <taxon>Oceanospirillales</taxon>
        <taxon>Oceanospirillaceae</taxon>
        <taxon>Neptunomonas</taxon>
    </lineage>
</organism>
<keyword evidence="5 6" id="KW-0472">Membrane</keyword>
<comment type="subcellular location">
    <subcellularLocation>
        <location evidence="1">Membrane</location>
        <topology evidence="1">Multi-pass membrane protein</topology>
    </subcellularLocation>
</comment>
<dbReference type="PANTHER" id="PTHR33514">
    <property type="entry name" value="PROTEIN ABCI12, CHLOROPLASTIC"/>
    <property type="match status" value="1"/>
</dbReference>
<keyword evidence="4 6" id="KW-1133">Transmembrane helix</keyword>
<name>A0A437QAV1_9GAMM</name>
<dbReference type="Proteomes" id="UP000282818">
    <property type="component" value="Unassembled WGS sequence"/>
</dbReference>
<dbReference type="InterPro" id="IPR003339">
    <property type="entry name" value="ABC/ECF_trnsptr_transmembrane"/>
</dbReference>
<comment type="similarity">
    <text evidence="2">Belongs to the CbiQ family.</text>
</comment>
<evidence type="ECO:0000256" key="1">
    <source>
        <dbReference type="ARBA" id="ARBA00004141"/>
    </source>
</evidence>
<accession>A0A437QAV1</accession>
<evidence type="ECO:0000313" key="8">
    <source>
        <dbReference type="Proteomes" id="UP000282818"/>
    </source>
</evidence>
<evidence type="ECO:0000313" key="7">
    <source>
        <dbReference type="EMBL" id="RVU31656.1"/>
    </source>
</evidence>
<keyword evidence="3 6" id="KW-0812">Transmembrane</keyword>
<protein>
    <submittedName>
        <fullName evidence="7">Energy-coupling factor transporter transmembrane protein EcfT</fullName>
    </submittedName>
</protein>
<dbReference type="EMBL" id="SACQ01000002">
    <property type="protein sequence ID" value="RVU31656.1"/>
    <property type="molecule type" value="Genomic_DNA"/>
</dbReference>
<dbReference type="GO" id="GO:0005886">
    <property type="term" value="C:plasma membrane"/>
    <property type="evidence" value="ECO:0007669"/>
    <property type="project" value="UniProtKB-ARBA"/>
</dbReference>
<evidence type="ECO:0000256" key="3">
    <source>
        <dbReference type="ARBA" id="ARBA00022692"/>
    </source>
</evidence>
<evidence type="ECO:0000256" key="6">
    <source>
        <dbReference type="SAM" id="Phobius"/>
    </source>
</evidence>
<dbReference type="PANTHER" id="PTHR33514:SF13">
    <property type="entry name" value="PROTEIN ABCI12, CHLOROPLASTIC"/>
    <property type="match status" value="1"/>
</dbReference>
<gene>
    <name evidence="7" type="ORF">EOE65_06680</name>
</gene>
<dbReference type="RefSeq" id="WP_127693515.1">
    <property type="nucleotide sequence ID" value="NZ_SACQ01000002.1"/>
</dbReference>
<proteinExistence type="inferred from homology"/>
<feature type="transmembrane region" description="Helical" evidence="6">
    <location>
        <begin position="21"/>
        <end position="52"/>
    </location>
</feature>
<comment type="caution">
    <text evidence="7">The sequence shown here is derived from an EMBL/GenBank/DDBJ whole genome shotgun (WGS) entry which is preliminary data.</text>
</comment>
<sequence>MISLYLEQQSWLHRLPTSAKLIALALSSVALLTVASPWIMLAALLGAILIYLSLAPQGWRHLSAARPLIPFLLAILVIHYFTDTLVEGCVSLGRLLTLFLIANLVTLTTRMNDMINTLQPCFKPLQLFGIQPRSLALAIALMIRFAPVLAKVLESLDEAWRARGGGKQKWRLLVPLIIQGITLSEHVADALAARGGSAGLNKRI</sequence>
<feature type="transmembrane region" description="Helical" evidence="6">
    <location>
        <begin position="89"/>
        <end position="108"/>
    </location>
</feature>
<dbReference type="CDD" id="cd16914">
    <property type="entry name" value="EcfT"/>
    <property type="match status" value="1"/>
</dbReference>
<evidence type="ECO:0000256" key="2">
    <source>
        <dbReference type="ARBA" id="ARBA00008564"/>
    </source>
</evidence>
<evidence type="ECO:0000256" key="4">
    <source>
        <dbReference type="ARBA" id="ARBA00022989"/>
    </source>
</evidence>
<dbReference type="AlphaFoldDB" id="A0A437QAV1"/>
<feature type="transmembrane region" description="Helical" evidence="6">
    <location>
        <begin position="64"/>
        <end position="82"/>
    </location>
</feature>
<evidence type="ECO:0000256" key="5">
    <source>
        <dbReference type="ARBA" id="ARBA00023136"/>
    </source>
</evidence>